<keyword evidence="9" id="KW-1185">Reference proteome</keyword>
<evidence type="ECO:0000313" key="9">
    <source>
        <dbReference type="Proteomes" id="UP001224775"/>
    </source>
</evidence>
<organism evidence="8 9">
    <name type="scientific">Skeletonema marinoi</name>
    <dbReference type="NCBI Taxonomy" id="267567"/>
    <lineage>
        <taxon>Eukaryota</taxon>
        <taxon>Sar</taxon>
        <taxon>Stramenopiles</taxon>
        <taxon>Ochrophyta</taxon>
        <taxon>Bacillariophyta</taxon>
        <taxon>Coscinodiscophyceae</taxon>
        <taxon>Thalassiosirophycidae</taxon>
        <taxon>Thalassiosirales</taxon>
        <taxon>Skeletonemataceae</taxon>
        <taxon>Skeletonema</taxon>
        <taxon>Skeletonema marinoi-dohrnii complex</taxon>
    </lineage>
</organism>
<feature type="domain" description="PHD-type" evidence="6">
    <location>
        <begin position="1249"/>
        <end position="1299"/>
    </location>
</feature>
<dbReference type="Pfam" id="PF13831">
    <property type="entry name" value="PHD_2"/>
    <property type="match status" value="1"/>
</dbReference>
<dbReference type="Pfam" id="PF13832">
    <property type="entry name" value="zf-HC5HC2H_2"/>
    <property type="match status" value="2"/>
</dbReference>
<feature type="compositionally biased region" description="Basic residues" evidence="5">
    <location>
        <begin position="1965"/>
        <end position="1974"/>
    </location>
</feature>
<feature type="region of interest" description="Disordered" evidence="5">
    <location>
        <begin position="190"/>
        <end position="221"/>
    </location>
</feature>
<evidence type="ECO:0000259" key="6">
    <source>
        <dbReference type="PROSITE" id="PS50016"/>
    </source>
</evidence>
<dbReference type="InterPro" id="IPR011011">
    <property type="entry name" value="Znf_FYVE_PHD"/>
</dbReference>
<dbReference type="InterPro" id="IPR034732">
    <property type="entry name" value="EPHD"/>
</dbReference>
<dbReference type="InterPro" id="IPR019787">
    <property type="entry name" value="Znf_PHD-finger"/>
</dbReference>
<dbReference type="CDD" id="cd15492">
    <property type="entry name" value="PHD_BRPF_JADE_like"/>
    <property type="match status" value="1"/>
</dbReference>
<reference evidence="8" key="1">
    <citation type="submission" date="2023-06" db="EMBL/GenBank/DDBJ databases">
        <title>Survivors Of The Sea: Transcriptome response of Skeletonema marinoi to long-term dormancy.</title>
        <authorList>
            <person name="Pinder M.I.M."/>
            <person name="Kourtchenko O."/>
            <person name="Robertson E.K."/>
            <person name="Larsson T."/>
            <person name="Maumus F."/>
            <person name="Osuna-Cruz C.M."/>
            <person name="Vancaester E."/>
            <person name="Stenow R."/>
            <person name="Vandepoele K."/>
            <person name="Ploug H."/>
            <person name="Bruchert V."/>
            <person name="Godhe A."/>
            <person name="Topel M."/>
        </authorList>
    </citation>
    <scope>NUCLEOTIDE SEQUENCE</scope>
    <source>
        <strain evidence="8">R05AC</strain>
    </source>
</reference>
<dbReference type="PROSITE" id="PS51805">
    <property type="entry name" value="EPHD"/>
    <property type="match status" value="1"/>
</dbReference>
<feature type="compositionally biased region" description="Basic and acidic residues" evidence="5">
    <location>
        <begin position="1937"/>
        <end position="1950"/>
    </location>
</feature>
<dbReference type="InterPro" id="IPR001965">
    <property type="entry name" value="Znf_PHD"/>
</dbReference>
<keyword evidence="3" id="KW-0862">Zinc</keyword>
<feature type="compositionally biased region" description="Low complexity" evidence="5">
    <location>
        <begin position="19"/>
        <end position="29"/>
    </location>
</feature>
<feature type="compositionally biased region" description="Low complexity" evidence="5">
    <location>
        <begin position="515"/>
        <end position="527"/>
    </location>
</feature>
<evidence type="ECO:0000256" key="3">
    <source>
        <dbReference type="ARBA" id="ARBA00022833"/>
    </source>
</evidence>
<dbReference type="Proteomes" id="UP001224775">
    <property type="component" value="Unassembled WGS sequence"/>
</dbReference>
<proteinExistence type="predicted"/>
<evidence type="ECO:0000256" key="2">
    <source>
        <dbReference type="ARBA" id="ARBA00022771"/>
    </source>
</evidence>
<protein>
    <submittedName>
        <fullName evidence="8">PHD finger protein</fullName>
    </submittedName>
</protein>
<dbReference type="CDD" id="cd15571">
    <property type="entry name" value="ePHD"/>
    <property type="match status" value="1"/>
</dbReference>
<feature type="compositionally biased region" description="Low complexity" evidence="5">
    <location>
        <begin position="629"/>
        <end position="644"/>
    </location>
</feature>
<accession>A0AAD8Y7T9</accession>
<dbReference type="InterPro" id="IPR013083">
    <property type="entry name" value="Znf_RING/FYVE/PHD"/>
</dbReference>
<feature type="region of interest" description="Disordered" evidence="5">
    <location>
        <begin position="1"/>
        <end position="116"/>
    </location>
</feature>
<evidence type="ECO:0000259" key="7">
    <source>
        <dbReference type="PROSITE" id="PS51805"/>
    </source>
</evidence>
<evidence type="ECO:0000256" key="5">
    <source>
        <dbReference type="SAM" id="MobiDB-lite"/>
    </source>
</evidence>
<dbReference type="GO" id="GO:0008270">
    <property type="term" value="F:zinc ion binding"/>
    <property type="evidence" value="ECO:0007669"/>
    <property type="project" value="UniProtKB-KW"/>
</dbReference>
<keyword evidence="2 4" id="KW-0863">Zinc-finger</keyword>
<evidence type="ECO:0000256" key="1">
    <source>
        <dbReference type="ARBA" id="ARBA00022723"/>
    </source>
</evidence>
<name>A0AAD8Y7T9_9STRA</name>
<gene>
    <name evidence="8" type="ORF">QTG54_007859</name>
</gene>
<dbReference type="EMBL" id="JATAAI010000013">
    <property type="protein sequence ID" value="KAK1741381.1"/>
    <property type="molecule type" value="Genomic_DNA"/>
</dbReference>
<dbReference type="SMART" id="SM00249">
    <property type="entry name" value="PHD"/>
    <property type="match status" value="3"/>
</dbReference>
<feature type="region of interest" description="Disordered" evidence="5">
    <location>
        <begin position="1931"/>
        <end position="1974"/>
    </location>
</feature>
<dbReference type="GO" id="GO:0006357">
    <property type="term" value="P:regulation of transcription by RNA polymerase II"/>
    <property type="evidence" value="ECO:0007669"/>
    <property type="project" value="TreeGrafter"/>
</dbReference>
<dbReference type="Gene3D" id="3.30.40.10">
    <property type="entry name" value="Zinc/RING finger domain, C3HC4 (zinc finger)"/>
    <property type="match status" value="3"/>
</dbReference>
<feature type="domain" description="PHD-type" evidence="7">
    <location>
        <begin position="1585"/>
        <end position="1727"/>
    </location>
</feature>
<dbReference type="SUPFAM" id="SSF57903">
    <property type="entry name" value="FYVE/PHD zinc finger"/>
    <property type="match status" value="1"/>
</dbReference>
<feature type="region of interest" description="Disordered" evidence="5">
    <location>
        <begin position="513"/>
        <end position="540"/>
    </location>
</feature>
<sequence length="1974" mass="217060">MASSLGESDTEAPTADVGASSTAEAASSEVPTSMSLSIKEPDLADPEEEPSVLSFDNIKHHPNNGGSGEVAQSVPLNGNSVPKIAAADAVEPKDMEAPAEAPNNTAPSPPADQPLVSNNIATATSATVEEATTSTTMGMISSSAVEEQQLSSPHLNQIAEEEKEPAIAAVAALPPPSPSLLKEDITTTDTTTIPATNNNVHPRPKVADKSPRKENDWLRSPTSIGDGYSKIVVEIGKLRQFLVVNSTNDNRESGGGVENSIVPSQVVADAAPSGNSMMEKLGMWINDVKSPSGQTATASVAVVAASTTNGEEVLSNNNVQQSNHETQQQQPDEETHSQQRLQIIDQHAKSLMTSQRTGFLNTNYDLPQLVLKELDLIKSQLDQCSNTSDAAMMTANGGMESKIELHQANEMYESIKSFSVELASKLEQEIQKVVENRKVKITEGQGPPPPLPPSAAVDGTGTGEGETSGQPATAASTATVVTNTSSTEVQKKKRKRVGAKCLSKVRQSWEMSIGATSSTTTTATSTRNTRRGVQFSRGGGTTDIILRNRDTYDKSVCEMWANVPDDVTSGSLTAENYGKKKKGQVSYECINGIIPTMAPPMMDGEPTVPPDYAAAFGKNKKRKRGLRDSSGSTVSSGGPSSASQKKSKRSRRNNESSVSGSSAGEGGALPLSKKESATNLHVRVLPDMTAKPKVAFVEGDANPNRLCNPLLRLPQFPDGLDPPIEEIPQGGELWNLADLHWAEPDTYPISYLARLLGFDVPEEGVEELFAENFDPMSVKMMKDDTDPWACVPTRGSFSDRVWKKAETTEGTGKCDDLNLSYCDPLWANIINSYRGFNEGDFKDAGKGFADDLLPDCLDFAQERGVLSKEKGVSFKFGTPKDLELLQPLADKCSWKSHQNHDLATSLRGQSSFCIIAQSPASGPIAFIQYSFCWYRVEEKISAASGAEKVSELVVFLDALVYDSDTGAVAEGSNLISHDDLECVKTLLTSLALVHAARANIWYGMVDSPQSSVQFFTKYFRMSAIGKETSDVVPLVFDLKKCHFRFAILLLEETLKMKQSNTLDLNAGVAGERMVVRLPANAFEKRNNVSSAGKESRSKKAHVRLVQDVNVSKTEIFSVSANFAEEGESLTIVDPSSIDVNAPSQWDVLRLFPADGKKSLKDGTSTSPTDGFLDELEKKQRELLKLEASIEVTARGLLTKAYEETSDFHRNGSTAKRQQDEKTLDEYAAVQKRLHEADLAWQAQLDQDMDAVCDICFDGEVTPENQIIFCDTCNVAVHQGCYGIDKVPSGNYFCRACTHFDIDKEFLAAERRRGPRTKPTRPHINCELCPRRHGAFVLVHSPESANREPTDKPKKAKWVHVSCAKWHGMNYVDIKRKDKIEDVTVLKNWFKDAGHKCCLCDSGIGALHQCRHEGCDMWLHLTCGRSIGTCSVQHGENCFGFYDETKLKNPPWTLACPKHSEVDPESIREDSLSVEQLVSLAKSYPPEPVPPKPFYKMTGAERKEYWADRENLRDFFAKVMSNLSGAKCVICEIGHDPNDTNKANRYCPKCGIFSHAECADPDRGEDGVCYSCRFIDENKISDKFVEPQCHMCNTSALAGGPLVKTDAKPMSMKKWKDNKAAYNRSLYGPNNFCHTLCGLWHPKCTSMDGGQKIDCFNIVMADGRRHVTHQFRCFLCGKKDGAKVHCVEECCIAPGGTKIPYFHVTCARQAGLEVSSDPDFVLACFRHANSSFVFRARLEDFMEIEIMRYSEKAQMKNLLKISNPMSWDHASRLFHSAVDVLRTLGWAWRWAEWWVESGDNWEPLIRDDQNEEEMTDKELKRVESTPESRCDDARRCRLAALGAALRNRDYDKIEGDDQAPLERALMAVMSTPSLVGPLKQKEKEFYVTWFSLAYRSAAPRLGFGDHKTPVASDSYCLHQADGSLKFELGARPLPGKTPPEKENGFFEPRVDEPDDFLQILTSGSPIKKKRQRQSA</sequence>
<feature type="compositionally biased region" description="Low complexity" evidence="5">
    <location>
        <begin position="467"/>
        <end position="488"/>
    </location>
</feature>
<dbReference type="InterPro" id="IPR050701">
    <property type="entry name" value="Histone_Mod_Regulator"/>
</dbReference>
<evidence type="ECO:0000256" key="4">
    <source>
        <dbReference type="PROSITE-ProRule" id="PRU00146"/>
    </source>
</evidence>
<feature type="region of interest" description="Disordered" evidence="5">
    <location>
        <begin position="441"/>
        <end position="494"/>
    </location>
</feature>
<comment type="caution">
    <text evidence="8">The sequence shown here is derived from an EMBL/GenBank/DDBJ whole genome shotgun (WGS) entry which is preliminary data.</text>
</comment>
<feature type="compositionally biased region" description="Polar residues" evidence="5">
    <location>
        <begin position="318"/>
        <end position="330"/>
    </location>
</feature>
<feature type="region of interest" description="Disordered" evidence="5">
    <location>
        <begin position="318"/>
        <end position="339"/>
    </location>
</feature>
<dbReference type="PANTHER" id="PTHR13793">
    <property type="entry name" value="PHD FINGER PROTEINS"/>
    <property type="match status" value="1"/>
</dbReference>
<keyword evidence="1" id="KW-0479">Metal-binding</keyword>
<dbReference type="PANTHER" id="PTHR13793:SF107">
    <property type="entry name" value="BROMODOMAIN-CONTAINING PROTEIN HOMOLOG"/>
    <property type="match status" value="1"/>
</dbReference>
<feature type="region of interest" description="Disordered" evidence="5">
    <location>
        <begin position="601"/>
        <end position="675"/>
    </location>
</feature>
<evidence type="ECO:0000313" key="8">
    <source>
        <dbReference type="EMBL" id="KAK1741381.1"/>
    </source>
</evidence>
<dbReference type="PROSITE" id="PS50016">
    <property type="entry name" value="ZF_PHD_2"/>
    <property type="match status" value="1"/>
</dbReference>
<feature type="compositionally biased region" description="Basic and acidic residues" evidence="5">
    <location>
        <begin position="205"/>
        <end position="217"/>
    </location>
</feature>